<keyword evidence="5" id="KW-0812">Transmembrane</keyword>
<dbReference type="GO" id="GO:0016757">
    <property type="term" value="F:glycosyltransferase activity"/>
    <property type="evidence" value="ECO:0007669"/>
    <property type="project" value="UniProtKB-UniRule"/>
</dbReference>
<keyword evidence="3 8" id="KW-0328">Glycosyltransferase</keyword>
<dbReference type="Pfam" id="PF01697">
    <property type="entry name" value="Glyco_transf_92"/>
    <property type="match status" value="1"/>
</dbReference>
<dbReference type="EMBL" id="JAZGQO010000011">
    <property type="protein sequence ID" value="KAK6174372.1"/>
    <property type="molecule type" value="Genomic_DNA"/>
</dbReference>
<reference evidence="9 10" key="1">
    <citation type="submission" date="2024-01" db="EMBL/GenBank/DDBJ databases">
        <title>The genome of the rayed Mediterranean limpet Patella caerulea (Linnaeus, 1758).</title>
        <authorList>
            <person name="Anh-Thu Weber A."/>
            <person name="Halstead-Nussloch G."/>
        </authorList>
    </citation>
    <scope>NUCLEOTIDE SEQUENCE [LARGE SCALE GENOMIC DNA]</scope>
    <source>
        <strain evidence="9">AATW-2023a</strain>
        <tissue evidence="9">Whole specimen</tissue>
    </source>
</reference>
<dbReference type="GO" id="GO:0016020">
    <property type="term" value="C:membrane"/>
    <property type="evidence" value="ECO:0007669"/>
    <property type="project" value="UniProtKB-SubCell"/>
</dbReference>
<dbReference type="PANTHER" id="PTHR21461">
    <property type="entry name" value="GLYCOSYLTRANSFERASE FAMILY 92 PROTEIN"/>
    <property type="match status" value="1"/>
</dbReference>
<evidence type="ECO:0000313" key="10">
    <source>
        <dbReference type="Proteomes" id="UP001347796"/>
    </source>
</evidence>
<evidence type="ECO:0000256" key="2">
    <source>
        <dbReference type="ARBA" id="ARBA00007647"/>
    </source>
</evidence>
<dbReference type="PANTHER" id="PTHR21461:SF69">
    <property type="entry name" value="GLYCOSYLTRANSFERASE FAMILY 92 PROTEIN"/>
    <property type="match status" value="1"/>
</dbReference>
<evidence type="ECO:0000256" key="4">
    <source>
        <dbReference type="ARBA" id="ARBA00022679"/>
    </source>
</evidence>
<gene>
    <name evidence="9" type="ORF">SNE40_017662</name>
</gene>
<dbReference type="GO" id="GO:0005737">
    <property type="term" value="C:cytoplasm"/>
    <property type="evidence" value="ECO:0007669"/>
    <property type="project" value="TreeGrafter"/>
</dbReference>
<sequence length="232" mass="27279">MQKILGVDKILVYDLGCSENIKSVFRHYVIEGLLEVQPYSLPGHIPSNPNRGFIGPQIQPQFSHDKHLTVLDCHQRLGGYDYILAADFDELTIPKEEFTLKQLLKNLRKENPRAAGFYFYVQFHLEEWGRYRNDTDIFFQQYVTSGKPKWECEKYIYIPSRVYTARIHSFNNMGQYTSVYVKPEIATIHHYRKCPQGWSDCNPEVMVDNQITKYEAMHTKNTHIVLQKLNLK</sequence>
<keyword evidence="6" id="KW-1133">Transmembrane helix</keyword>
<evidence type="ECO:0000256" key="5">
    <source>
        <dbReference type="ARBA" id="ARBA00022692"/>
    </source>
</evidence>
<keyword evidence="10" id="KW-1185">Reference proteome</keyword>
<evidence type="ECO:0000256" key="3">
    <source>
        <dbReference type="ARBA" id="ARBA00022676"/>
    </source>
</evidence>
<keyword evidence="7" id="KW-0472">Membrane</keyword>
<evidence type="ECO:0000256" key="1">
    <source>
        <dbReference type="ARBA" id="ARBA00004167"/>
    </source>
</evidence>
<name>A0AAN8PA43_PATCE</name>
<dbReference type="InterPro" id="IPR008166">
    <property type="entry name" value="Glyco_transf_92"/>
</dbReference>
<comment type="subcellular location">
    <subcellularLocation>
        <location evidence="1">Membrane</location>
        <topology evidence="1">Single-pass membrane protein</topology>
    </subcellularLocation>
</comment>
<comment type="similarity">
    <text evidence="2 8">Belongs to the glycosyltransferase 92 family.</text>
</comment>
<accession>A0AAN8PA43</accession>
<keyword evidence="4 8" id="KW-0808">Transferase</keyword>
<protein>
    <recommendedName>
        <fullName evidence="8">Glycosyltransferase family 92 protein</fullName>
        <ecNumber evidence="8">2.4.1.-</ecNumber>
    </recommendedName>
</protein>
<dbReference type="EC" id="2.4.1.-" evidence="8"/>
<evidence type="ECO:0000256" key="7">
    <source>
        <dbReference type="ARBA" id="ARBA00023136"/>
    </source>
</evidence>
<evidence type="ECO:0000256" key="6">
    <source>
        <dbReference type="ARBA" id="ARBA00022989"/>
    </source>
</evidence>
<evidence type="ECO:0000256" key="8">
    <source>
        <dbReference type="RuleBase" id="RU366017"/>
    </source>
</evidence>
<comment type="caution">
    <text evidence="9">The sequence shown here is derived from an EMBL/GenBank/DDBJ whole genome shotgun (WGS) entry which is preliminary data.</text>
</comment>
<dbReference type="Proteomes" id="UP001347796">
    <property type="component" value="Unassembled WGS sequence"/>
</dbReference>
<proteinExistence type="inferred from homology"/>
<evidence type="ECO:0000313" key="9">
    <source>
        <dbReference type="EMBL" id="KAK6174372.1"/>
    </source>
</evidence>
<dbReference type="AlphaFoldDB" id="A0AAN8PA43"/>
<organism evidence="9 10">
    <name type="scientific">Patella caerulea</name>
    <name type="common">Rayed Mediterranean limpet</name>
    <dbReference type="NCBI Taxonomy" id="87958"/>
    <lineage>
        <taxon>Eukaryota</taxon>
        <taxon>Metazoa</taxon>
        <taxon>Spiralia</taxon>
        <taxon>Lophotrochozoa</taxon>
        <taxon>Mollusca</taxon>
        <taxon>Gastropoda</taxon>
        <taxon>Patellogastropoda</taxon>
        <taxon>Patelloidea</taxon>
        <taxon>Patellidae</taxon>
        <taxon>Patella</taxon>
    </lineage>
</organism>